<evidence type="ECO:0000313" key="5">
    <source>
        <dbReference type="EMBL" id="GAA1542706.1"/>
    </source>
</evidence>
<dbReference type="InterPro" id="IPR043519">
    <property type="entry name" value="NT_sf"/>
</dbReference>
<accession>A0ABN2BMT2</accession>
<dbReference type="EMBL" id="BAAAQD010000017">
    <property type="protein sequence ID" value="GAA1542706.1"/>
    <property type="molecule type" value="Genomic_DNA"/>
</dbReference>
<dbReference type="InterPro" id="IPR027417">
    <property type="entry name" value="P-loop_NTPase"/>
</dbReference>
<dbReference type="CDD" id="cd05399">
    <property type="entry name" value="NT_Rel-Spo_like"/>
    <property type="match status" value="1"/>
</dbReference>
<evidence type="ECO:0000256" key="2">
    <source>
        <dbReference type="RuleBase" id="RU003847"/>
    </source>
</evidence>
<gene>
    <name evidence="5" type="ORF">GCM10009827_072860</name>
</gene>
<dbReference type="CDD" id="cd00077">
    <property type="entry name" value="HDc"/>
    <property type="match status" value="1"/>
</dbReference>
<dbReference type="SUPFAM" id="SSF50494">
    <property type="entry name" value="Trypsin-like serine proteases"/>
    <property type="match status" value="1"/>
</dbReference>
<reference evidence="5 6" key="1">
    <citation type="journal article" date="2019" name="Int. J. Syst. Evol. Microbiol.">
        <title>The Global Catalogue of Microorganisms (GCM) 10K type strain sequencing project: providing services to taxonomists for standard genome sequencing and annotation.</title>
        <authorList>
            <consortium name="The Broad Institute Genomics Platform"/>
            <consortium name="The Broad Institute Genome Sequencing Center for Infectious Disease"/>
            <person name="Wu L."/>
            <person name="Ma J."/>
        </authorList>
    </citation>
    <scope>NUCLEOTIDE SEQUENCE [LARGE SCALE GENOMIC DNA]</scope>
    <source>
        <strain evidence="5 6">JCM 15933</strain>
    </source>
</reference>
<dbReference type="CDD" id="cd01668">
    <property type="entry name" value="TGS_RSH"/>
    <property type="match status" value="1"/>
</dbReference>
<dbReference type="InterPro" id="IPR007685">
    <property type="entry name" value="RelA_SpoT"/>
</dbReference>
<comment type="function">
    <text evidence="2">In eubacteria ppGpp (guanosine 3'-diphosphate 5'-diphosphate) is a mediator of the stringent response that coordinates a variety of cellular activities in response to changes in nutritional abundance.</text>
</comment>
<dbReference type="PROSITE" id="PS51831">
    <property type="entry name" value="HD"/>
    <property type="match status" value="1"/>
</dbReference>
<evidence type="ECO:0000256" key="1">
    <source>
        <dbReference type="ARBA" id="ARBA00025704"/>
    </source>
</evidence>
<proteinExistence type="inferred from homology"/>
<protein>
    <submittedName>
        <fullName evidence="5">Uncharacterized protein</fullName>
    </submittedName>
</protein>
<dbReference type="SUPFAM" id="SSF81271">
    <property type="entry name" value="TGS-like"/>
    <property type="match status" value="1"/>
</dbReference>
<dbReference type="SUPFAM" id="SSF81301">
    <property type="entry name" value="Nucleotidyltransferase"/>
    <property type="match status" value="1"/>
</dbReference>
<dbReference type="InterPro" id="IPR004811">
    <property type="entry name" value="RelA/Spo_fam"/>
</dbReference>
<dbReference type="InterPro" id="IPR012676">
    <property type="entry name" value="TGS-like"/>
</dbReference>
<dbReference type="InterPro" id="IPR012675">
    <property type="entry name" value="Beta-grasp_dom_sf"/>
</dbReference>
<comment type="similarity">
    <text evidence="2">Belongs to the relA/spoT family.</text>
</comment>
<comment type="caution">
    <text evidence="5">The sequence shown here is derived from an EMBL/GenBank/DDBJ whole genome shotgun (WGS) entry which is preliminary data.</text>
</comment>
<dbReference type="InterPro" id="IPR004095">
    <property type="entry name" value="TGS"/>
</dbReference>
<dbReference type="Gene3D" id="3.30.460.10">
    <property type="entry name" value="Beta Polymerase, domain 2"/>
    <property type="match status" value="1"/>
</dbReference>
<feature type="domain" description="TGS" evidence="4">
    <location>
        <begin position="1288"/>
        <end position="1349"/>
    </location>
</feature>
<name>A0ABN2BMT2_9ACTN</name>
<dbReference type="Pfam" id="PF13328">
    <property type="entry name" value="HD_4"/>
    <property type="match status" value="1"/>
</dbReference>
<evidence type="ECO:0000259" key="4">
    <source>
        <dbReference type="PROSITE" id="PS51880"/>
    </source>
</evidence>
<dbReference type="PANTHER" id="PTHR21262:SF31">
    <property type="entry name" value="GTP PYROPHOSPHOKINASE"/>
    <property type="match status" value="1"/>
</dbReference>
<dbReference type="InterPro" id="IPR006674">
    <property type="entry name" value="HD_domain"/>
</dbReference>
<dbReference type="NCBIfam" id="TIGR00691">
    <property type="entry name" value="spoT_relA"/>
    <property type="match status" value="1"/>
</dbReference>
<organism evidence="5 6">
    <name type="scientific">Dactylosporangium maewongense</name>
    <dbReference type="NCBI Taxonomy" id="634393"/>
    <lineage>
        <taxon>Bacteria</taxon>
        <taxon>Bacillati</taxon>
        <taxon>Actinomycetota</taxon>
        <taxon>Actinomycetes</taxon>
        <taxon>Micromonosporales</taxon>
        <taxon>Micromonosporaceae</taxon>
        <taxon>Dactylosporangium</taxon>
    </lineage>
</organism>
<dbReference type="Proteomes" id="UP001501470">
    <property type="component" value="Unassembled WGS sequence"/>
</dbReference>
<dbReference type="Pfam" id="PF13365">
    <property type="entry name" value="Trypsin_2"/>
    <property type="match status" value="1"/>
</dbReference>
<dbReference type="PANTHER" id="PTHR21262">
    <property type="entry name" value="GUANOSINE-3',5'-BIS DIPHOSPHATE 3'-PYROPHOSPHOHYDROLASE"/>
    <property type="match status" value="1"/>
</dbReference>
<dbReference type="SMART" id="SM00471">
    <property type="entry name" value="HDc"/>
    <property type="match status" value="1"/>
</dbReference>
<dbReference type="InterPro" id="IPR009003">
    <property type="entry name" value="Peptidase_S1_PA"/>
</dbReference>
<dbReference type="Pfam" id="PF02824">
    <property type="entry name" value="TGS"/>
    <property type="match status" value="1"/>
</dbReference>
<dbReference type="Gene3D" id="2.40.10.120">
    <property type="match status" value="1"/>
</dbReference>
<dbReference type="InterPro" id="IPR033655">
    <property type="entry name" value="TGS_RelA/SpoT"/>
</dbReference>
<dbReference type="Gene3D" id="3.40.50.300">
    <property type="entry name" value="P-loop containing nucleotide triphosphate hydrolases"/>
    <property type="match status" value="1"/>
</dbReference>
<comment type="pathway">
    <text evidence="1">Purine metabolism.</text>
</comment>
<dbReference type="SUPFAM" id="SSF109604">
    <property type="entry name" value="HD-domain/PDEase-like"/>
    <property type="match status" value="1"/>
</dbReference>
<dbReference type="Gene3D" id="1.10.3210.10">
    <property type="entry name" value="Hypothetical protein af1432"/>
    <property type="match status" value="1"/>
</dbReference>
<feature type="domain" description="HD" evidence="3">
    <location>
        <begin position="965"/>
        <end position="1062"/>
    </location>
</feature>
<dbReference type="Gene3D" id="3.10.20.30">
    <property type="match status" value="1"/>
</dbReference>
<sequence>MGRVEPAAATAAESLEALTSEATVALSTMPSAPRATAVSGTGFFVTPDLVATCAHVVAGDVTDLPDFVRARDTVTGEELTLRAVPELYFRHRDGIDLALLSITRSVPAAGRAFVLPSTDLVAGDRLWTCGHPAGDVPAGFQYQGTSRHRLRPAGRLPRLFGAPLQGTASGSPVVNLRTGAVCGLLCLSDGGGAHLVPIGAVLERCAEAQALLDAGATAHGRWLARLSDEQLLAGAWPVPTRRLRGYLDAAEKAAQRHPYQELMVPQDHGAHRMPALSEIYVYQLATGENEEARDGIEATDLVPIAADQIFEGTGDSVLLGDAGSGKSSLLQSAVWTSVQRWERDVDTVVPVRVRAAQLLGRKMLPELVAAAVNEELGAVGANQHWPAGFFAAPPMAGVRWLVLVDGLDEIIEYRDRKAVIDKIVGFRALSDRAAHRFVVATRPLTEIDHYAGPDFTPAAFRLLPFTDQQFVQFAQRWFEHLGSPEPGDRATDLLDRILGGGLDDLFRIPLVAMMICKLVADQPGDALPSSSIELYQRFVSMLTERLFRSDLRASLNRVAGDYGAEALPAVDRLLSQVHPLACRLAWRQRTDQRTDALAAMVEWTAHLRPPHLPDGTWRVLVRETLRRTGLLVERDGRFQFLHHSIAEFLAALHVDADRRLRTDEFAAVFRARRGGWSAARPRWRHPYARFLAFLWRDREDLGEALRHIAAGGGLDGGLFIAALRHDGVPVPPAALATAVKTLTPFAGSNRDLPSRRSAIDAVTVLDRAAGARLLVAAATDAAVDKLGRRWAVETLAGLADRRAAARQSAHRRDGVPRDHRWALRVLAARPGPAGADLLAKLAADRSLDEVDREWVFQALERAGDPRVGGLRLSAKGVYPVGLTEPSSPVDAALLFGTAPTGRRVRARFARFNAPWQSPAVSEVLEPLIAQHRAVHPKADLRLLQRAYDMAEHFHRGQYRESGDPYITHPLAVATILADLGMDTTTLVAALLHDTIEDTDYTIERLQLDFGGEVTLLVDGLTRLDKVKLRAAAKPETIHRMIVATVKDPRVLIIKFADRLHNMRTLTFVPRTKQEQKAKETLEILAPLALHLGMNAIRRELEDLAFATLFPKRFDEISRLVAEHTPQRDSLLRSVTQKVATDLKSAKIRSEVTGRPKHLFSIYQKMIVRGRDFGDIYDMVGVLVLVDTVQDCYAALGVIHENWQPVPGRYKDYIATPKFNMYQSLHTTVIGPNGRPVELQIRTYALHRTAEYGIVAHWRYSAGRDAAIAEPGTGPAEFLDALRLDLSGREVYVFTPKGDVIELPAGATPVDFAYALDTDIGHTCIGARVNGRLVPLEDALSSGDVIEVFTSRSETASPARKWLGFVKSPEARTAIRRHFDENATG</sequence>
<dbReference type="SMART" id="SM00954">
    <property type="entry name" value="RelA_SpoT"/>
    <property type="match status" value="1"/>
</dbReference>
<dbReference type="InterPro" id="IPR003607">
    <property type="entry name" value="HD/PDEase_dom"/>
</dbReference>
<dbReference type="Pfam" id="PF04607">
    <property type="entry name" value="RelA_SpoT"/>
    <property type="match status" value="1"/>
</dbReference>
<dbReference type="PROSITE" id="PS51880">
    <property type="entry name" value="TGS"/>
    <property type="match status" value="1"/>
</dbReference>
<evidence type="ECO:0000313" key="6">
    <source>
        <dbReference type="Proteomes" id="UP001501470"/>
    </source>
</evidence>
<evidence type="ECO:0000259" key="3">
    <source>
        <dbReference type="PROSITE" id="PS51831"/>
    </source>
</evidence>
<keyword evidence="6" id="KW-1185">Reference proteome</keyword>